<dbReference type="PANTHER" id="PTHR46797">
    <property type="entry name" value="HTH-TYPE TRANSCRIPTIONAL REGULATOR"/>
    <property type="match status" value="1"/>
</dbReference>
<dbReference type="Gene3D" id="1.10.260.40">
    <property type="entry name" value="lambda repressor-like DNA-binding domains"/>
    <property type="match status" value="1"/>
</dbReference>
<dbReference type="InterPro" id="IPR001387">
    <property type="entry name" value="Cro/C1-type_HTH"/>
</dbReference>
<dbReference type="PANTHER" id="PTHR46797:SF1">
    <property type="entry name" value="METHYLPHOSPHONATE SYNTHASE"/>
    <property type="match status" value="1"/>
</dbReference>
<dbReference type="CDD" id="cd00093">
    <property type="entry name" value="HTH_XRE"/>
    <property type="match status" value="1"/>
</dbReference>
<keyword evidence="1" id="KW-0238">DNA-binding</keyword>
<dbReference type="PROSITE" id="PS50943">
    <property type="entry name" value="HTH_CROC1"/>
    <property type="match status" value="1"/>
</dbReference>
<dbReference type="SUPFAM" id="SSF47413">
    <property type="entry name" value="lambda repressor-like DNA-binding domains"/>
    <property type="match status" value="1"/>
</dbReference>
<gene>
    <name evidence="3" type="ORF">OS125_06480</name>
</gene>
<keyword evidence="4" id="KW-1185">Reference proteome</keyword>
<dbReference type="RefSeq" id="WP_267186526.1">
    <property type="nucleotide sequence ID" value="NZ_JAPMKV010000003.1"/>
</dbReference>
<dbReference type="InterPro" id="IPR050807">
    <property type="entry name" value="TransReg_Diox_bact_type"/>
</dbReference>
<dbReference type="Proteomes" id="UP001081709">
    <property type="component" value="Unassembled WGS sequence"/>
</dbReference>
<dbReference type="EMBL" id="JAPMKV010000003">
    <property type="protein sequence ID" value="MCX7444891.1"/>
    <property type="molecule type" value="Genomic_DNA"/>
</dbReference>
<protein>
    <submittedName>
        <fullName evidence="3">Helix-turn-helix transcriptional regulator</fullName>
    </submittedName>
</protein>
<evidence type="ECO:0000313" key="4">
    <source>
        <dbReference type="Proteomes" id="UP001081709"/>
    </source>
</evidence>
<dbReference type="Pfam" id="PF01381">
    <property type="entry name" value="HTH_3"/>
    <property type="match status" value="1"/>
</dbReference>
<comment type="caution">
    <text evidence="3">The sequence shown here is derived from an EMBL/GenBank/DDBJ whole genome shotgun (WGS) entry which is preliminary data.</text>
</comment>
<evidence type="ECO:0000256" key="1">
    <source>
        <dbReference type="ARBA" id="ARBA00023125"/>
    </source>
</evidence>
<evidence type="ECO:0000313" key="3">
    <source>
        <dbReference type="EMBL" id="MCX7444891.1"/>
    </source>
</evidence>
<proteinExistence type="predicted"/>
<evidence type="ECO:0000259" key="2">
    <source>
        <dbReference type="PROSITE" id="PS50943"/>
    </source>
</evidence>
<organism evidence="3 4">
    <name type="scientific">Corynebacterium pygosceleis</name>
    <dbReference type="NCBI Taxonomy" id="2800406"/>
    <lineage>
        <taxon>Bacteria</taxon>
        <taxon>Bacillati</taxon>
        <taxon>Actinomycetota</taxon>
        <taxon>Actinomycetes</taxon>
        <taxon>Mycobacteriales</taxon>
        <taxon>Corynebacteriaceae</taxon>
        <taxon>Corynebacterium</taxon>
    </lineage>
</organism>
<accession>A0ABT3WRZ3</accession>
<reference evidence="3" key="1">
    <citation type="submission" date="2022-11" db="EMBL/GenBank/DDBJ databases">
        <title>Corynebacterium sp. isolated from Penguins.</title>
        <authorList>
            <person name="Sedlar K."/>
            <person name="Svec P."/>
        </authorList>
    </citation>
    <scope>NUCLEOTIDE SEQUENCE</scope>
    <source>
        <strain evidence="3">P7003</strain>
    </source>
</reference>
<sequence length="103" mass="11276">MSRNFHDLAARVRKDWSDDARTVNEAATSVFQAEVSMQLAFARDLSCARKERKITQTELAEVSGVDQAEISRIENGRANPTLDTVSRLATALGKVIRLSPTGG</sequence>
<feature type="domain" description="HTH cro/C1-type" evidence="2">
    <location>
        <begin position="48"/>
        <end position="98"/>
    </location>
</feature>
<name>A0ABT3WRZ3_9CORY</name>
<dbReference type="InterPro" id="IPR010982">
    <property type="entry name" value="Lambda_DNA-bd_dom_sf"/>
</dbReference>
<dbReference type="SMART" id="SM00530">
    <property type="entry name" value="HTH_XRE"/>
    <property type="match status" value="1"/>
</dbReference>